<dbReference type="GO" id="GO:0006644">
    <property type="term" value="P:phospholipid metabolic process"/>
    <property type="evidence" value="ECO:0007669"/>
    <property type="project" value="InterPro"/>
</dbReference>
<evidence type="ECO:0000256" key="6">
    <source>
        <dbReference type="SAM" id="Phobius"/>
    </source>
</evidence>
<feature type="domain" description="Phosphatidic acid phosphatase type 2/haloperoxidase" evidence="7">
    <location>
        <begin position="164"/>
        <end position="330"/>
    </location>
</feature>
<evidence type="ECO:0000313" key="8">
    <source>
        <dbReference type="EMBL" id="KAH7080842.1"/>
    </source>
</evidence>
<dbReference type="InterPro" id="IPR000326">
    <property type="entry name" value="PAP2/HPO"/>
</dbReference>
<dbReference type="Proteomes" id="UP000813461">
    <property type="component" value="Unassembled WGS sequence"/>
</dbReference>
<dbReference type="PANTHER" id="PTHR10165:SF84">
    <property type="entry name" value="PHOSPHATIDIC ACID PHOSPHATASE BETA"/>
    <property type="match status" value="1"/>
</dbReference>
<comment type="similarity">
    <text evidence="2">Belongs to the PA-phosphatase related phosphoesterase family.</text>
</comment>
<evidence type="ECO:0000256" key="2">
    <source>
        <dbReference type="ARBA" id="ARBA00008816"/>
    </source>
</evidence>
<comment type="subcellular location">
    <subcellularLocation>
        <location evidence="1">Membrane</location>
        <topology evidence="1">Multi-pass membrane protein</topology>
    </subcellularLocation>
</comment>
<dbReference type="AlphaFoldDB" id="A0A8K0R2A5"/>
<dbReference type="Gene3D" id="1.20.144.10">
    <property type="entry name" value="Phosphatidic acid phosphatase type 2/haloperoxidase"/>
    <property type="match status" value="1"/>
</dbReference>
<dbReference type="Pfam" id="PF01569">
    <property type="entry name" value="PAP2"/>
    <property type="match status" value="1"/>
</dbReference>
<sequence length="358" mass="39633">MSTPSIIPQPSIPFPPIVTRPSPPSPLVHLQLDGIAPDLEAARPSNPKAILPPRRRHPLLPGFTNSPPFTTFLRNNWSDILTQLLCLAAAELLYEFCPPIMPRYFPLYPGVETSGWGIKHSKPYLSEYISTLVSAIVSFAVPAACMGAVALWGTRRFEEGNAALIGLGYALATSTLFNSFIKVFIGSLRPHFLSICAPINPPPFPGAGPQHMYQVCTGSTKKIKEAQMSFPSGHASAAFAGFGFLALWVNAKWKVLSDGGHFRDHHDDQGAQETRGARSQRVHHWKLVLFVTPLCVAFLIAGSKVRDEWHHPSDVVFGALVGIVFAHWAYKMVYRSVYDWRTNHIPMAEAREEQDKME</sequence>
<dbReference type="InterPro" id="IPR036938">
    <property type="entry name" value="PAP2/HPO_sf"/>
</dbReference>
<dbReference type="SMART" id="SM00014">
    <property type="entry name" value="acidPPc"/>
    <property type="match status" value="1"/>
</dbReference>
<proteinExistence type="inferred from homology"/>
<keyword evidence="4 6" id="KW-1133">Transmembrane helix</keyword>
<organism evidence="8 9">
    <name type="scientific">Paraphoma chrysanthemicola</name>
    <dbReference type="NCBI Taxonomy" id="798071"/>
    <lineage>
        <taxon>Eukaryota</taxon>
        <taxon>Fungi</taxon>
        <taxon>Dikarya</taxon>
        <taxon>Ascomycota</taxon>
        <taxon>Pezizomycotina</taxon>
        <taxon>Dothideomycetes</taxon>
        <taxon>Pleosporomycetidae</taxon>
        <taxon>Pleosporales</taxon>
        <taxon>Pleosporineae</taxon>
        <taxon>Phaeosphaeriaceae</taxon>
        <taxon>Paraphoma</taxon>
    </lineage>
</organism>
<dbReference type="SUPFAM" id="SSF48317">
    <property type="entry name" value="Acid phosphatase/Vanadium-dependent haloperoxidase"/>
    <property type="match status" value="1"/>
</dbReference>
<dbReference type="PANTHER" id="PTHR10165">
    <property type="entry name" value="LIPID PHOSPHATE PHOSPHATASE"/>
    <property type="match status" value="1"/>
</dbReference>
<comment type="caution">
    <text evidence="8">The sequence shown here is derived from an EMBL/GenBank/DDBJ whole genome shotgun (WGS) entry which is preliminary data.</text>
</comment>
<evidence type="ECO:0000256" key="3">
    <source>
        <dbReference type="ARBA" id="ARBA00022692"/>
    </source>
</evidence>
<reference evidence="8" key="1">
    <citation type="journal article" date="2021" name="Nat. Commun.">
        <title>Genetic determinants of endophytism in the Arabidopsis root mycobiome.</title>
        <authorList>
            <person name="Mesny F."/>
            <person name="Miyauchi S."/>
            <person name="Thiergart T."/>
            <person name="Pickel B."/>
            <person name="Atanasova L."/>
            <person name="Karlsson M."/>
            <person name="Huettel B."/>
            <person name="Barry K.W."/>
            <person name="Haridas S."/>
            <person name="Chen C."/>
            <person name="Bauer D."/>
            <person name="Andreopoulos W."/>
            <person name="Pangilinan J."/>
            <person name="LaButti K."/>
            <person name="Riley R."/>
            <person name="Lipzen A."/>
            <person name="Clum A."/>
            <person name="Drula E."/>
            <person name="Henrissat B."/>
            <person name="Kohler A."/>
            <person name="Grigoriev I.V."/>
            <person name="Martin F.M."/>
            <person name="Hacquard S."/>
        </authorList>
    </citation>
    <scope>NUCLEOTIDE SEQUENCE</scope>
    <source>
        <strain evidence="8">MPI-SDFR-AT-0120</strain>
    </source>
</reference>
<dbReference type="GO" id="GO:0008195">
    <property type="term" value="F:phosphatidate phosphatase activity"/>
    <property type="evidence" value="ECO:0007669"/>
    <property type="project" value="TreeGrafter"/>
</dbReference>
<evidence type="ECO:0000313" key="9">
    <source>
        <dbReference type="Proteomes" id="UP000813461"/>
    </source>
</evidence>
<evidence type="ECO:0000259" key="7">
    <source>
        <dbReference type="SMART" id="SM00014"/>
    </source>
</evidence>
<dbReference type="GO" id="GO:0046839">
    <property type="term" value="P:phospholipid dephosphorylation"/>
    <property type="evidence" value="ECO:0007669"/>
    <property type="project" value="TreeGrafter"/>
</dbReference>
<dbReference type="OrthoDB" id="10030083at2759"/>
<feature type="transmembrane region" description="Helical" evidence="6">
    <location>
        <begin position="164"/>
        <end position="185"/>
    </location>
</feature>
<dbReference type="EMBL" id="JAGMVJ010000015">
    <property type="protein sequence ID" value="KAH7080842.1"/>
    <property type="molecule type" value="Genomic_DNA"/>
</dbReference>
<accession>A0A8K0R2A5</accession>
<evidence type="ECO:0000256" key="4">
    <source>
        <dbReference type="ARBA" id="ARBA00022989"/>
    </source>
</evidence>
<evidence type="ECO:0000256" key="5">
    <source>
        <dbReference type="ARBA" id="ARBA00023136"/>
    </source>
</evidence>
<feature type="transmembrane region" description="Helical" evidence="6">
    <location>
        <begin position="285"/>
        <end position="303"/>
    </location>
</feature>
<evidence type="ECO:0000256" key="1">
    <source>
        <dbReference type="ARBA" id="ARBA00004141"/>
    </source>
</evidence>
<keyword evidence="9" id="KW-1185">Reference proteome</keyword>
<keyword evidence="3 6" id="KW-0812">Transmembrane</keyword>
<feature type="transmembrane region" description="Helical" evidence="6">
    <location>
        <begin position="315"/>
        <end position="334"/>
    </location>
</feature>
<dbReference type="GO" id="GO:0016020">
    <property type="term" value="C:membrane"/>
    <property type="evidence" value="ECO:0007669"/>
    <property type="project" value="UniProtKB-SubCell"/>
</dbReference>
<dbReference type="CDD" id="cd03390">
    <property type="entry name" value="PAP2_containing_1_like"/>
    <property type="match status" value="1"/>
</dbReference>
<name>A0A8K0R2A5_9PLEO</name>
<feature type="transmembrane region" description="Helical" evidence="6">
    <location>
        <begin position="128"/>
        <end position="152"/>
    </location>
</feature>
<keyword evidence="5 6" id="KW-0472">Membrane</keyword>
<dbReference type="InterPro" id="IPR043216">
    <property type="entry name" value="PAP-like"/>
</dbReference>
<gene>
    <name evidence="8" type="ORF">FB567DRAFT_500930</name>
</gene>
<protein>
    <submittedName>
        <fullName evidence="8">Phosphatidic acid phosphatase type 2/haloperoxidase</fullName>
    </submittedName>
</protein>